<evidence type="ECO:0000313" key="2">
    <source>
        <dbReference type="EMBL" id="CRL17476.1"/>
    </source>
</evidence>
<sequence length="72" mass="8531">MYSILEIMARRFARGQNFTLGLSIFLFIFMFLPTFVILLAVVVFFGLVYPRLRKSYSLDRDNEESRQSEIKD</sequence>
<reference evidence="2 3" key="1">
    <citation type="journal article" date="2014" name="Nat. Commun.">
        <title>Multiple recent horizontal transfers of a large genomic region in cheese making fungi.</title>
        <authorList>
            <person name="Cheeseman K."/>
            <person name="Ropars J."/>
            <person name="Renault P."/>
            <person name="Dupont J."/>
            <person name="Gouzy J."/>
            <person name="Branca A."/>
            <person name="Abraham A.L."/>
            <person name="Ceppi M."/>
            <person name="Conseiller E."/>
            <person name="Debuchy R."/>
            <person name="Malagnac F."/>
            <person name="Goarin A."/>
            <person name="Silar P."/>
            <person name="Lacoste S."/>
            <person name="Sallet E."/>
            <person name="Bensimon A."/>
            <person name="Giraud T."/>
            <person name="Brygoo Y."/>
        </authorList>
    </citation>
    <scope>NUCLEOTIDE SEQUENCE [LARGE SCALE GENOMIC DNA]</scope>
    <source>
        <strain evidence="3">FM 013</strain>
    </source>
</reference>
<organism evidence="2 3">
    <name type="scientific">Penicillium camemberti (strain FM 013)</name>
    <dbReference type="NCBI Taxonomy" id="1429867"/>
    <lineage>
        <taxon>Eukaryota</taxon>
        <taxon>Fungi</taxon>
        <taxon>Dikarya</taxon>
        <taxon>Ascomycota</taxon>
        <taxon>Pezizomycotina</taxon>
        <taxon>Eurotiomycetes</taxon>
        <taxon>Eurotiomycetidae</taxon>
        <taxon>Eurotiales</taxon>
        <taxon>Aspergillaceae</taxon>
        <taxon>Penicillium</taxon>
    </lineage>
</organism>
<protein>
    <submittedName>
        <fullName evidence="2">Str. FM013</fullName>
    </submittedName>
</protein>
<keyword evidence="1" id="KW-0812">Transmembrane</keyword>
<proteinExistence type="predicted"/>
<accession>A0A0G4NTR2</accession>
<keyword evidence="3" id="KW-1185">Reference proteome</keyword>
<feature type="transmembrane region" description="Helical" evidence="1">
    <location>
        <begin position="20"/>
        <end position="49"/>
    </location>
</feature>
<dbReference type="Proteomes" id="UP000053732">
    <property type="component" value="Unassembled WGS sequence"/>
</dbReference>
<evidence type="ECO:0000256" key="1">
    <source>
        <dbReference type="SAM" id="Phobius"/>
    </source>
</evidence>
<dbReference type="AlphaFoldDB" id="A0A0G4NTR2"/>
<evidence type="ECO:0000313" key="3">
    <source>
        <dbReference type="Proteomes" id="UP000053732"/>
    </source>
</evidence>
<keyword evidence="1" id="KW-0472">Membrane</keyword>
<dbReference type="EMBL" id="HG793134">
    <property type="protein sequence ID" value="CRL17476.1"/>
    <property type="molecule type" value="Genomic_DNA"/>
</dbReference>
<keyword evidence="1" id="KW-1133">Transmembrane helix</keyword>
<name>A0A0G4NTR2_PENC3</name>
<gene>
    <name evidence="2" type="ORF">PCAMFM013_S001g000436</name>
</gene>